<evidence type="ECO:0008006" key="8">
    <source>
        <dbReference type="Google" id="ProtNLM"/>
    </source>
</evidence>
<evidence type="ECO:0000313" key="6">
    <source>
        <dbReference type="EMBL" id="KPL82057.1"/>
    </source>
</evidence>
<comment type="cofactor">
    <cofactor evidence="2">
        <name>Fe cation</name>
        <dbReference type="ChEBI" id="CHEBI:24875"/>
    </cofactor>
    <text evidence="2">Binds 1 Fe cation per subunit.</text>
</comment>
<feature type="domain" description="Pirin N-terminal" evidence="4">
    <location>
        <begin position="31"/>
        <end position="125"/>
    </location>
</feature>
<dbReference type="PANTHER" id="PTHR13903:SF8">
    <property type="entry name" value="PIRIN"/>
    <property type="match status" value="1"/>
</dbReference>
<dbReference type="Proteomes" id="UP000050544">
    <property type="component" value="Unassembled WGS sequence"/>
</dbReference>
<dbReference type="SUPFAM" id="SSF51182">
    <property type="entry name" value="RmlC-like cupins"/>
    <property type="match status" value="1"/>
</dbReference>
<feature type="binding site" evidence="2">
    <location>
        <position position="62"/>
    </location>
    <ligand>
        <name>Fe cation</name>
        <dbReference type="ChEBI" id="CHEBI:24875"/>
    </ligand>
</feature>
<evidence type="ECO:0000256" key="2">
    <source>
        <dbReference type="PIRSR" id="PIRSR006232-1"/>
    </source>
</evidence>
<organism evidence="6 7">
    <name type="scientific">Thermanaerothrix daxensis</name>
    <dbReference type="NCBI Taxonomy" id="869279"/>
    <lineage>
        <taxon>Bacteria</taxon>
        <taxon>Bacillati</taxon>
        <taxon>Chloroflexota</taxon>
        <taxon>Anaerolineae</taxon>
        <taxon>Anaerolineales</taxon>
        <taxon>Anaerolineaceae</taxon>
        <taxon>Thermanaerothrix</taxon>
    </lineage>
</organism>
<dbReference type="InterPro" id="IPR012093">
    <property type="entry name" value="Pirin"/>
</dbReference>
<sequence>MASEVRPIREVIRPQLVIEGAGVRLLRSFAPQRSNPYDPFLLFDHFAFNDPREGPLRGFPTHPHRGIETVTYMLEGSVRHRDSLGNLGVIGPGDVQWMTSGRGILHEEMPTRGPAGRVLGFQLWVNLPAALKMSPPRYQEVAAARIPQVEVAGVRLRVVAGEVAGVRGPVREIAAQPLYLEVAVPPGGALEWATDPTHTLLAYLFEGEGTLEDGATGRGVTLAAPVMVVYGAGERLRWRSAAGMRAMLIGGRPFGEPIYPYGPFVMTTREEIEQALRDLREGRFVQGEVEGGLRAP</sequence>
<dbReference type="Pfam" id="PF02678">
    <property type="entry name" value="Pirin"/>
    <property type="match status" value="1"/>
</dbReference>
<dbReference type="InterPro" id="IPR014710">
    <property type="entry name" value="RmlC-like_jellyroll"/>
</dbReference>
<dbReference type="InterPro" id="IPR003829">
    <property type="entry name" value="Pirin_N_dom"/>
</dbReference>
<evidence type="ECO:0000313" key="7">
    <source>
        <dbReference type="Proteomes" id="UP000050544"/>
    </source>
</evidence>
<reference evidence="6 7" key="1">
    <citation type="submission" date="2015-07" db="EMBL/GenBank/DDBJ databases">
        <title>Whole genome sequence of Thermanaerothrix daxensis DSM 23592.</title>
        <authorList>
            <person name="Hemp J."/>
            <person name="Ward L.M."/>
            <person name="Pace L.A."/>
            <person name="Fischer W.W."/>
        </authorList>
    </citation>
    <scope>NUCLEOTIDE SEQUENCE [LARGE SCALE GENOMIC DNA]</scope>
    <source>
        <strain evidence="6 7">GNS-1</strain>
    </source>
</reference>
<feature type="domain" description="Pirin C-terminal" evidence="5">
    <location>
        <begin position="179"/>
        <end position="284"/>
    </location>
</feature>
<dbReference type="RefSeq" id="WP_054522578.1">
    <property type="nucleotide sequence ID" value="NZ_LGKO01000006.1"/>
</dbReference>
<proteinExistence type="inferred from homology"/>
<dbReference type="PIRSF" id="PIRSF006232">
    <property type="entry name" value="Pirin"/>
    <property type="match status" value="1"/>
</dbReference>
<dbReference type="InterPro" id="IPR008778">
    <property type="entry name" value="Pirin_C_dom"/>
</dbReference>
<comment type="caution">
    <text evidence="6">The sequence shown here is derived from an EMBL/GenBank/DDBJ whole genome shotgun (WGS) entry which is preliminary data.</text>
</comment>
<keyword evidence="2" id="KW-0479">Metal-binding</keyword>
<dbReference type="AlphaFoldDB" id="A0A0P6XZR5"/>
<dbReference type="GO" id="GO:0046872">
    <property type="term" value="F:metal ion binding"/>
    <property type="evidence" value="ECO:0007669"/>
    <property type="project" value="UniProtKB-KW"/>
</dbReference>
<dbReference type="Pfam" id="PF05726">
    <property type="entry name" value="Pirin_C"/>
    <property type="match status" value="1"/>
</dbReference>
<keyword evidence="7" id="KW-1185">Reference proteome</keyword>
<name>A0A0P6XZR5_9CHLR</name>
<dbReference type="PATRIC" id="fig|869279.4.peg.2560"/>
<protein>
    <recommendedName>
        <fullName evidence="8">Pirin</fullName>
    </recommendedName>
</protein>
<dbReference type="OrthoDB" id="321327at2"/>
<evidence type="ECO:0000256" key="1">
    <source>
        <dbReference type="ARBA" id="ARBA00008416"/>
    </source>
</evidence>
<dbReference type="CDD" id="cd02247">
    <property type="entry name" value="cupin_pirin_C"/>
    <property type="match status" value="1"/>
</dbReference>
<dbReference type="InterPro" id="IPR011051">
    <property type="entry name" value="RmlC_Cupin_sf"/>
</dbReference>
<evidence type="ECO:0000256" key="3">
    <source>
        <dbReference type="RuleBase" id="RU003457"/>
    </source>
</evidence>
<comment type="similarity">
    <text evidence="1 3">Belongs to the pirin family.</text>
</comment>
<evidence type="ECO:0000259" key="5">
    <source>
        <dbReference type="Pfam" id="PF05726"/>
    </source>
</evidence>
<evidence type="ECO:0000259" key="4">
    <source>
        <dbReference type="Pfam" id="PF02678"/>
    </source>
</evidence>
<dbReference type="PANTHER" id="PTHR13903">
    <property type="entry name" value="PIRIN-RELATED"/>
    <property type="match status" value="1"/>
</dbReference>
<accession>A0A0P6XZR5</accession>
<feature type="binding site" evidence="2">
    <location>
        <position position="106"/>
    </location>
    <ligand>
        <name>Fe cation</name>
        <dbReference type="ChEBI" id="CHEBI:24875"/>
    </ligand>
</feature>
<gene>
    <name evidence="6" type="ORF">SE15_13130</name>
</gene>
<dbReference type="Gene3D" id="2.60.120.10">
    <property type="entry name" value="Jelly Rolls"/>
    <property type="match status" value="2"/>
</dbReference>
<dbReference type="EMBL" id="LGKO01000006">
    <property type="protein sequence ID" value="KPL82057.1"/>
    <property type="molecule type" value="Genomic_DNA"/>
</dbReference>
<feature type="binding site" evidence="2">
    <location>
        <position position="64"/>
    </location>
    <ligand>
        <name>Fe cation</name>
        <dbReference type="ChEBI" id="CHEBI:24875"/>
    </ligand>
</feature>
<feature type="binding site" evidence="2">
    <location>
        <position position="108"/>
    </location>
    <ligand>
        <name>Fe cation</name>
        <dbReference type="ChEBI" id="CHEBI:24875"/>
    </ligand>
</feature>
<keyword evidence="2" id="KW-0408">Iron</keyword>
<dbReference type="CDD" id="cd02909">
    <property type="entry name" value="cupin_pirin_N"/>
    <property type="match status" value="1"/>
</dbReference>